<evidence type="ECO:0000313" key="6">
    <source>
        <dbReference type="EMBL" id="EAQ12371.1"/>
    </source>
</evidence>
<dbReference type="GO" id="GO:0005737">
    <property type="term" value="C:cytoplasm"/>
    <property type="evidence" value="ECO:0007669"/>
    <property type="project" value="TreeGrafter"/>
</dbReference>
<dbReference type="InterPro" id="IPR006003">
    <property type="entry name" value="FGGY_RbtK-like"/>
</dbReference>
<evidence type="ECO:0000259" key="5">
    <source>
        <dbReference type="Pfam" id="PF02782"/>
    </source>
</evidence>
<dbReference type="Pfam" id="PF02782">
    <property type="entry name" value="FGGY_C"/>
    <property type="match status" value="1"/>
</dbReference>
<keyword evidence="7" id="KW-1185">Reference proteome</keyword>
<dbReference type="Gene3D" id="1.20.58.2240">
    <property type="match status" value="1"/>
</dbReference>
<dbReference type="SUPFAM" id="SSF53067">
    <property type="entry name" value="Actin-like ATPase domain"/>
    <property type="match status" value="2"/>
</dbReference>
<protein>
    <submittedName>
        <fullName evidence="6">Uncharacterized protein</fullName>
    </submittedName>
</protein>
<name>A3VGG6_9RHOB</name>
<dbReference type="Proteomes" id="UP000002931">
    <property type="component" value="Unassembled WGS sequence"/>
</dbReference>
<dbReference type="CDD" id="cd07782">
    <property type="entry name" value="ASKHA_NBD_FGGY_D-RBK"/>
    <property type="match status" value="1"/>
</dbReference>
<dbReference type="HOGENOM" id="CLU_009281_10_2_5"/>
<dbReference type="RefSeq" id="WP_008332588.1">
    <property type="nucleotide sequence ID" value="NZ_CH902578.1"/>
</dbReference>
<feature type="domain" description="Carbohydrate kinase FGGY N-terminal" evidence="4">
    <location>
        <begin position="6"/>
        <end position="255"/>
    </location>
</feature>
<evidence type="ECO:0000259" key="4">
    <source>
        <dbReference type="Pfam" id="PF00370"/>
    </source>
</evidence>
<dbReference type="Gene3D" id="3.30.420.40">
    <property type="match status" value="1"/>
</dbReference>
<dbReference type="InterPro" id="IPR000577">
    <property type="entry name" value="Carb_kinase_FGGY"/>
</dbReference>
<dbReference type="PIRSF" id="PIRSF000538">
    <property type="entry name" value="GlpK"/>
    <property type="match status" value="1"/>
</dbReference>
<dbReference type="InterPro" id="IPR018485">
    <property type="entry name" value="FGGY_C"/>
</dbReference>
<dbReference type="GO" id="GO:0019321">
    <property type="term" value="P:pentose metabolic process"/>
    <property type="evidence" value="ECO:0007669"/>
    <property type="project" value="TreeGrafter"/>
</dbReference>
<sequence length="520" mass="54885">MAKFVCAVDVGTRSARAAFFDAHGHMSAREVAPIHVTVEPDGLGAYHSAQIWSAVCRAVRLARSAAGVDARDVGAVAFDGTCSLVIMDREGDGLPFGDDGTDTFAWFDRRAVSQAEACTRVGGRTVDLLGGVMSPEMQLPKLMWLRETCPDVWSRFSTALDLPDWLAFRATGAVSRSVSALGAKWPWSSREGWDDVLLDRLGLDDLRATSGWATPVRPVGSVAGNLSPEAASDMGLSSGIPVAVGMIDGYAGAMGCRSMALAAEVPDALTLIAGTSASVIALRPDAVSLDGLWGPFRDVPTAGLMSHEGGITNAGALLDHVLIHWPEIGGSKIGHPAVIAEIETRLVRRGHVFASDLHVLPDFVGSRGPVGDPRWRGVVHGLRLDSSLSALAALYWRTAVALAISIGDVIDRFGASGLEARAIAATGGLMQSDLIAQLFADVTDKTLILPVGVDAVLLGTAMAGAVAASWADDMDDASHRMAPAIRTLEPNRAMATYVARDRRVHHLMQKHRAEIAGLQE</sequence>
<comment type="similarity">
    <text evidence="1">Belongs to the FGGY kinase family.</text>
</comment>
<dbReference type="OrthoDB" id="9805576at2"/>
<evidence type="ECO:0000313" key="7">
    <source>
        <dbReference type="Proteomes" id="UP000002931"/>
    </source>
</evidence>
<dbReference type="GO" id="GO:0019150">
    <property type="term" value="F:D-ribulokinase activity"/>
    <property type="evidence" value="ECO:0007669"/>
    <property type="project" value="TreeGrafter"/>
</dbReference>
<dbReference type="EMBL" id="AAMT01000008">
    <property type="protein sequence ID" value="EAQ12371.1"/>
    <property type="molecule type" value="Genomic_DNA"/>
</dbReference>
<dbReference type="Pfam" id="PF00370">
    <property type="entry name" value="FGGY_N"/>
    <property type="match status" value="1"/>
</dbReference>
<dbReference type="InterPro" id="IPR043129">
    <property type="entry name" value="ATPase_NBD"/>
</dbReference>
<keyword evidence="2" id="KW-0808">Transferase</keyword>
<proteinExistence type="inferred from homology"/>
<organism evidence="6 7">
    <name type="scientific">Maritimibacter alkaliphilus HTCC2654</name>
    <dbReference type="NCBI Taxonomy" id="314271"/>
    <lineage>
        <taxon>Bacteria</taxon>
        <taxon>Pseudomonadati</taxon>
        <taxon>Pseudomonadota</taxon>
        <taxon>Alphaproteobacteria</taxon>
        <taxon>Rhodobacterales</taxon>
        <taxon>Roseobacteraceae</taxon>
        <taxon>Maritimibacter</taxon>
    </lineage>
</organism>
<evidence type="ECO:0000256" key="3">
    <source>
        <dbReference type="ARBA" id="ARBA00022777"/>
    </source>
</evidence>
<comment type="caution">
    <text evidence="6">The sequence shown here is derived from an EMBL/GenBank/DDBJ whole genome shotgun (WGS) entry which is preliminary data.</text>
</comment>
<dbReference type="PANTHER" id="PTHR43435">
    <property type="entry name" value="RIBULOKINASE"/>
    <property type="match status" value="1"/>
</dbReference>
<dbReference type="PANTHER" id="PTHR43435:SF4">
    <property type="entry name" value="FGGY CARBOHYDRATE KINASE DOMAIN-CONTAINING PROTEIN"/>
    <property type="match status" value="1"/>
</dbReference>
<reference evidence="6 7" key="1">
    <citation type="journal article" date="2010" name="J. Bacteriol.">
        <title>Genome sequences of Pelagibaca bermudensis HTCC2601T and Maritimibacter alkaliphilus HTCC2654T, the type strains of two marine Roseobacter genera.</title>
        <authorList>
            <person name="Thrash J.C."/>
            <person name="Cho J.C."/>
            <person name="Ferriera S."/>
            <person name="Johnson J."/>
            <person name="Vergin K.L."/>
            <person name="Giovannoni S.J."/>
        </authorList>
    </citation>
    <scope>NUCLEOTIDE SEQUENCE [LARGE SCALE GENOMIC DNA]</scope>
    <source>
        <strain evidence="6 7">HTCC2654</strain>
    </source>
</reference>
<dbReference type="eggNOG" id="COG1069">
    <property type="taxonomic scope" value="Bacteria"/>
</dbReference>
<dbReference type="InterPro" id="IPR018484">
    <property type="entry name" value="FGGY_N"/>
</dbReference>
<evidence type="ECO:0000256" key="1">
    <source>
        <dbReference type="ARBA" id="ARBA00009156"/>
    </source>
</evidence>
<evidence type="ECO:0000256" key="2">
    <source>
        <dbReference type="ARBA" id="ARBA00022679"/>
    </source>
</evidence>
<dbReference type="AlphaFoldDB" id="A3VGG6"/>
<dbReference type="STRING" id="314271.RB2654_13835"/>
<accession>A3VGG6</accession>
<feature type="domain" description="Carbohydrate kinase FGGY C-terminal" evidence="5">
    <location>
        <begin position="270"/>
        <end position="468"/>
    </location>
</feature>
<gene>
    <name evidence="6" type="ORF">RB2654_13835</name>
</gene>
<keyword evidence="3" id="KW-0418">Kinase</keyword>